<dbReference type="InterPro" id="IPR001920">
    <property type="entry name" value="Asp/Glu_race"/>
</dbReference>
<evidence type="ECO:0000256" key="7">
    <source>
        <dbReference type="HAMAP-Rule" id="MF_00258"/>
    </source>
</evidence>
<keyword evidence="6 7" id="KW-0961">Cell wall biogenesis/degradation</keyword>
<dbReference type="PANTHER" id="PTHR21198">
    <property type="entry name" value="GLUTAMATE RACEMASE"/>
    <property type="match status" value="1"/>
</dbReference>
<organism evidence="8 9">
    <name type="scientific">Shewanella nanhaiensis</name>
    <dbReference type="NCBI Taxonomy" id="2864872"/>
    <lineage>
        <taxon>Bacteria</taxon>
        <taxon>Pseudomonadati</taxon>
        <taxon>Pseudomonadota</taxon>
        <taxon>Gammaproteobacteria</taxon>
        <taxon>Alteromonadales</taxon>
        <taxon>Shewanellaceae</taxon>
        <taxon>Shewanella</taxon>
    </lineage>
</organism>
<evidence type="ECO:0000313" key="8">
    <source>
        <dbReference type="EMBL" id="MBW8185128.1"/>
    </source>
</evidence>
<accession>A0ABS7E6Z6</accession>
<keyword evidence="3 7" id="KW-0133">Cell shape</keyword>
<feature type="binding site" evidence="7">
    <location>
        <begin position="74"/>
        <end position="75"/>
    </location>
    <ligand>
        <name>substrate</name>
    </ligand>
</feature>
<feature type="binding site" evidence="7">
    <location>
        <begin position="41"/>
        <end position="42"/>
    </location>
    <ligand>
        <name>substrate</name>
    </ligand>
</feature>
<evidence type="ECO:0000256" key="1">
    <source>
        <dbReference type="ARBA" id="ARBA00001602"/>
    </source>
</evidence>
<dbReference type="InterPro" id="IPR033134">
    <property type="entry name" value="Asp/Glu_racemase_AS_2"/>
</dbReference>
<dbReference type="EC" id="5.1.1.3" evidence="2 7"/>
<dbReference type="InterPro" id="IPR018187">
    <property type="entry name" value="Asp/Glu_racemase_AS_1"/>
</dbReference>
<dbReference type="Proteomes" id="UP001195963">
    <property type="component" value="Unassembled WGS sequence"/>
</dbReference>
<dbReference type="GO" id="GO:0008881">
    <property type="term" value="F:glutamate racemase activity"/>
    <property type="evidence" value="ECO:0007669"/>
    <property type="project" value="UniProtKB-EC"/>
</dbReference>
<dbReference type="Gene3D" id="3.40.50.1860">
    <property type="match status" value="2"/>
</dbReference>
<evidence type="ECO:0000256" key="6">
    <source>
        <dbReference type="ARBA" id="ARBA00023316"/>
    </source>
</evidence>
<dbReference type="InterPro" id="IPR015942">
    <property type="entry name" value="Asp/Glu/hydantoin_racemase"/>
</dbReference>
<dbReference type="PROSITE" id="PS00923">
    <property type="entry name" value="ASP_GLU_RACEMASE_1"/>
    <property type="match status" value="1"/>
</dbReference>
<feature type="active site" description="Proton donor/acceptor" evidence="7">
    <location>
        <position position="183"/>
    </location>
</feature>
<feature type="active site" description="Proton donor/acceptor" evidence="7">
    <location>
        <position position="73"/>
    </location>
</feature>
<feature type="binding site" evidence="7">
    <location>
        <begin position="9"/>
        <end position="10"/>
    </location>
    <ligand>
        <name>substrate</name>
    </ligand>
</feature>
<keyword evidence="9" id="KW-1185">Reference proteome</keyword>
<evidence type="ECO:0000256" key="3">
    <source>
        <dbReference type="ARBA" id="ARBA00022960"/>
    </source>
</evidence>
<comment type="similarity">
    <text evidence="7">Belongs to the aspartate/glutamate racemases family.</text>
</comment>
<dbReference type="RefSeq" id="WP_220110571.1">
    <property type="nucleotide sequence ID" value="NZ_JAHZST010000011.1"/>
</dbReference>
<evidence type="ECO:0000313" key="9">
    <source>
        <dbReference type="Proteomes" id="UP001195963"/>
    </source>
</evidence>
<keyword evidence="4 7" id="KW-0573">Peptidoglycan synthesis</keyword>
<comment type="catalytic activity">
    <reaction evidence="1 7">
        <text>L-glutamate = D-glutamate</text>
        <dbReference type="Rhea" id="RHEA:12813"/>
        <dbReference type="ChEBI" id="CHEBI:29985"/>
        <dbReference type="ChEBI" id="CHEBI:29986"/>
        <dbReference type="EC" id="5.1.1.3"/>
    </reaction>
</comment>
<dbReference type="SUPFAM" id="SSF53681">
    <property type="entry name" value="Aspartate/glutamate racemase"/>
    <property type="match status" value="2"/>
</dbReference>
<gene>
    <name evidence="7 8" type="primary">murI</name>
    <name evidence="8" type="ORF">K0625_15815</name>
</gene>
<dbReference type="Pfam" id="PF01177">
    <property type="entry name" value="Asp_Glu_race"/>
    <property type="match status" value="1"/>
</dbReference>
<comment type="caution">
    <text evidence="8">The sequence shown here is derived from an EMBL/GenBank/DDBJ whole genome shotgun (WGS) entry which is preliminary data.</text>
</comment>
<protein>
    <recommendedName>
        <fullName evidence="2 7">Glutamate racemase</fullName>
        <ecNumber evidence="2 7">5.1.1.3</ecNumber>
    </recommendedName>
</protein>
<comment type="pathway">
    <text evidence="7">Cell wall biogenesis; peptidoglycan biosynthesis.</text>
</comment>
<dbReference type="NCBIfam" id="TIGR00067">
    <property type="entry name" value="glut_race"/>
    <property type="match status" value="1"/>
</dbReference>
<proteinExistence type="inferred from homology"/>
<name>A0ABS7E6Z6_9GAMM</name>
<dbReference type="InterPro" id="IPR004391">
    <property type="entry name" value="Glu_race"/>
</dbReference>
<sequence>MSGPILVFDSGVGGLSILDEIRRVLPDQSYCYLFDNARLPYGELEEQELIDGCEALITATVAQLGASLVVIACNTASTLVLPVLREALTIPVVGVVPAIKPAALYSQAKHIGLLATPGTIKRSYTHSLIQEFAANCQVELYGSSELVLLAERKASGKQILQGEIAQLLSPIKVSGIDTLVLGCTHFPILKDEIQQYLGGGVLLLDSGKAVAARVSSLIKEESKLNKRQREGYSKEMIALYTLEIGEGLKKSLAEFGFSTYSKAQTG</sequence>
<dbReference type="EMBL" id="JAHZST010000011">
    <property type="protein sequence ID" value="MBW8185128.1"/>
    <property type="molecule type" value="Genomic_DNA"/>
</dbReference>
<evidence type="ECO:0000256" key="5">
    <source>
        <dbReference type="ARBA" id="ARBA00023235"/>
    </source>
</evidence>
<evidence type="ECO:0000256" key="4">
    <source>
        <dbReference type="ARBA" id="ARBA00022984"/>
    </source>
</evidence>
<reference evidence="8 9" key="1">
    <citation type="submission" date="2021-07" db="EMBL/GenBank/DDBJ databases">
        <title>Shewanella sp. nov, isolated from SCS.</title>
        <authorList>
            <person name="Cao W.R."/>
        </authorList>
    </citation>
    <scope>NUCLEOTIDE SEQUENCE [LARGE SCALE GENOMIC DNA]</scope>
    <source>
        <strain evidence="8 9">NR704-98</strain>
    </source>
</reference>
<dbReference type="PROSITE" id="PS00924">
    <property type="entry name" value="ASP_GLU_RACEMASE_2"/>
    <property type="match status" value="1"/>
</dbReference>
<comment type="function">
    <text evidence="7">Provides the (R)-glutamate required for cell wall biosynthesis.</text>
</comment>
<dbReference type="PANTHER" id="PTHR21198:SF2">
    <property type="entry name" value="GLUTAMATE RACEMASE"/>
    <property type="match status" value="1"/>
</dbReference>
<keyword evidence="5 7" id="KW-0413">Isomerase</keyword>
<evidence type="ECO:0000256" key="2">
    <source>
        <dbReference type="ARBA" id="ARBA00013090"/>
    </source>
</evidence>
<dbReference type="HAMAP" id="MF_00258">
    <property type="entry name" value="Glu_racemase"/>
    <property type="match status" value="1"/>
</dbReference>
<feature type="binding site" evidence="7">
    <location>
        <begin position="184"/>
        <end position="185"/>
    </location>
    <ligand>
        <name>substrate</name>
    </ligand>
</feature>